<evidence type="ECO:0000313" key="3">
    <source>
        <dbReference type="Proteomes" id="UP000642571"/>
    </source>
</evidence>
<organism evidence="2 3">
    <name type="scientific">Pontibacillus salipaludis</name>
    <dbReference type="NCBI Taxonomy" id="1697394"/>
    <lineage>
        <taxon>Bacteria</taxon>
        <taxon>Bacillati</taxon>
        <taxon>Bacillota</taxon>
        <taxon>Bacilli</taxon>
        <taxon>Bacillales</taxon>
        <taxon>Bacillaceae</taxon>
        <taxon>Pontibacillus</taxon>
    </lineage>
</organism>
<proteinExistence type="predicted"/>
<dbReference type="Pfam" id="PF08378">
    <property type="entry name" value="NERD"/>
    <property type="match status" value="1"/>
</dbReference>
<dbReference type="RefSeq" id="WP_188654519.1">
    <property type="nucleotide sequence ID" value="NZ_BMIN01000011.1"/>
</dbReference>
<dbReference type="InterPro" id="IPR011528">
    <property type="entry name" value="NERD"/>
</dbReference>
<keyword evidence="3" id="KW-1185">Reference proteome</keyword>
<accession>A0ABQ1Q7D6</accession>
<evidence type="ECO:0000313" key="2">
    <source>
        <dbReference type="EMBL" id="GGD17462.1"/>
    </source>
</evidence>
<comment type="caution">
    <text evidence="2">The sequence shown here is derived from an EMBL/GenBank/DDBJ whole genome shotgun (WGS) entry which is preliminary data.</text>
</comment>
<gene>
    <name evidence="2" type="primary">ytlQ</name>
    <name evidence="2" type="ORF">GCM10011389_26520</name>
</gene>
<dbReference type="EMBL" id="BMIN01000011">
    <property type="protein sequence ID" value="GGD17462.1"/>
    <property type="molecule type" value="Genomic_DNA"/>
</dbReference>
<reference evidence="3" key="1">
    <citation type="journal article" date="2019" name="Int. J. Syst. Evol. Microbiol.">
        <title>The Global Catalogue of Microorganisms (GCM) 10K type strain sequencing project: providing services to taxonomists for standard genome sequencing and annotation.</title>
        <authorList>
            <consortium name="The Broad Institute Genomics Platform"/>
            <consortium name="The Broad Institute Genome Sequencing Center for Infectious Disease"/>
            <person name="Wu L."/>
            <person name="Ma J."/>
        </authorList>
    </citation>
    <scope>NUCLEOTIDE SEQUENCE [LARGE SCALE GENOMIC DNA]</scope>
    <source>
        <strain evidence="3">CGMCC 1.15353</strain>
    </source>
</reference>
<dbReference type="Proteomes" id="UP000642571">
    <property type="component" value="Unassembled WGS sequence"/>
</dbReference>
<protein>
    <recommendedName>
        <fullName evidence="1">NERD domain-containing protein</fullName>
    </recommendedName>
</protein>
<name>A0ABQ1Q7D6_9BACI</name>
<feature type="domain" description="NERD" evidence="1">
    <location>
        <begin position="100"/>
        <end position="210"/>
    </location>
</feature>
<sequence>MAQLIKLQDYVSRYSVDPYRYPGQFIRLKQGNWKKLKSLWDRRFELEETEYHEALSSFIYNGSVPTNEQEVKQYFLDGLLPFQLKWASRSLTEMSFLDRGYEEDETLRYFLQRFPDTFLLLYEPIFLIKKAPIETDSIIIHPQGIYCVKLINEADSTTLIPGDERSWYKEESNVRTRFLSPLISLKRTSRIVQSILKAHSIDYPVKQLVLSPGNKIEFNLEPYQTEYVGVDEYEEWFERMRSFKSPLKYHQMKVMATLLHYTQFTSVKRTEWNQEDTFKEE</sequence>
<evidence type="ECO:0000259" key="1">
    <source>
        <dbReference type="Pfam" id="PF08378"/>
    </source>
</evidence>